<dbReference type="InterPro" id="IPR017853">
    <property type="entry name" value="GH"/>
</dbReference>
<keyword evidence="6 10" id="KW-0326">Glycosidase</keyword>
<keyword evidence="13" id="KW-1185">Reference proteome</keyword>
<evidence type="ECO:0000256" key="2">
    <source>
        <dbReference type="ARBA" id="ARBA00005641"/>
    </source>
</evidence>
<comment type="subcellular location">
    <subcellularLocation>
        <location evidence="1">Secreted</location>
    </subcellularLocation>
</comment>
<keyword evidence="3" id="KW-0964">Secreted</keyword>
<keyword evidence="5 10" id="KW-0378">Hydrolase</keyword>
<dbReference type="Proteomes" id="UP000812966">
    <property type="component" value="Unassembled WGS sequence"/>
</dbReference>
<reference evidence="12" key="1">
    <citation type="submission" date="2020-04" db="EMBL/GenBank/DDBJ databases">
        <title>Analysis of mating type loci in Filobasidium floriforme.</title>
        <authorList>
            <person name="Nowrousian M."/>
        </authorList>
    </citation>
    <scope>NUCLEOTIDE SEQUENCE</scope>
    <source>
        <strain evidence="12">CBS 6242</strain>
    </source>
</reference>
<dbReference type="GO" id="GO:0005576">
    <property type="term" value="C:extracellular region"/>
    <property type="evidence" value="ECO:0007669"/>
    <property type="project" value="UniProtKB-SubCell"/>
</dbReference>
<evidence type="ECO:0000256" key="10">
    <source>
        <dbReference type="RuleBase" id="RU361153"/>
    </source>
</evidence>
<comment type="catalytic activity">
    <reaction evidence="8">
        <text>Successive hydrolysis of beta-D-glucose units from the non-reducing ends of (1-&gt;3)-beta-D-glucans, releasing alpha-glucose.</text>
        <dbReference type="EC" id="3.2.1.58"/>
    </reaction>
</comment>
<feature type="domain" description="Glycoside hydrolase family 5" evidence="11">
    <location>
        <begin position="46"/>
        <end position="345"/>
    </location>
</feature>
<dbReference type="GO" id="GO:0071555">
    <property type="term" value="P:cell wall organization"/>
    <property type="evidence" value="ECO:0007669"/>
    <property type="project" value="UniProtKB-KW"/>
</dbReference>
<evidence type="ECO:0000259" key="11">
    <source>
        <dbReference type="Pfam" id="PF00150"/>
    </source>
</evidence>
<dbReference type="OrthoDB" id="62120at2759"/>
<proteinExistence type="inferred from homology"/>
<evidence type="ECO:0000256" key="4">
    <source>
        <dbReference type="ARBA" id="ARBA00022729"/>
    </source>
</evidence>
<protein>
    <recommendedName>
        <fullName evidence="9">glucan 1,3-beta-glucosidase</fullName>
        <ecNumber evidence="9">3.2.1.58</ecNumber>
    </recommendedName>
</protein>
<evidence type="ECO:0000256" key="9">
    <source>
        <dbReference type="ARBA" id="ARBA00038929"/>
    </source>
</evidence>
<evidence type="ECO:0000256" key="8">
    <source>
        <dbReference type="ARBA" id="ARBA00036824"/>
    </source>
</evidence>
<evidence type="ECO:0000313" key="13">
    <source>
        <dbReference type="Proteomes" id="UP000812966"/>
    </source>
</evidence>
<sequence>MAVDAVRGVNLGGWLLTEQWITPSVYSGEANDEWNLCNVLGKRRCLSTLESHWSSFITKDDFEEMISFGLNSVRIPIGYWAVDLLDYEPYVSGQYPYLIQSVHWAQELGMTVLIDLHGVPGSQNGQDNSGLIGPILFPSNTTNTERTLNVLRNLTEEFSRAEYGGVVTSIELLNEPRLGQADFEMDDLKAFYTVGSEAVRTADQGMGVMIHDAFWGPRYWAGYDPASSSSSSSMGSASPSYLEIDTHQYYAFAPLINLPHATILESVCNVSRMLKSTDRTRVPATIVGEWSLQTGRGPDDPVSNRGQPDQARRTWFRLLFESQLAAYSPSAEGQANLGWYYWTWKTEWEIDTWSYRRGVRDGYIPSDVSNASTLAYPILDNGCVDSTFNYTAPKKAGSAVGKAGGMRSVRQVVGIGLLTIILGFVAL</sequence>
<dbReference type="Gene3D" id="3.20.20.80">
    <property type="entry name" value="Glycosidases"/>
    <property type="match status" value="1"/>
</dbReference>
<evidence type="ECO:0000256" key="5">
    <source>
        <dbReference type="ARBA" id="ARBA00022801"/>
    </source>
</evidence>
<dbReference type="EC" id="3.2.1.58" evidence="9"/>
<dbReference type="EMBL" id="JABELV010000070">
    <property type="protein sequence ID" value="KAG7532256.1"/>
    <property type="molecule type" value="Genomic_DNA"/>
</dbReference>
<accession>A0A8K0JKN1</accession>
<dbReference type="PANTHER" id="PTHR31297">
    <property type="entry name" value="GLUCAN ENDO-1,6-BETA-GLUCOSIDASE B"/>
    <property type="match status" value="1"/>
</dbReference>
<dbReference type="Pfam" id="PF00150">
    <property type="entry name" value="Cellulase"/>
    <property type="match status" value="1"/>
</dbReference>
<dbReference type="InterPro" id="IPR001547">
    <property type="entry name" value="Glyco_hydro_5"/>
</dbReference>
<dbReference type="SUPFAM" id="SSF51445">
    <property type="entry name" value="(Trans)glycosidases"/>
    <property type="match status" value="1"/>
</dbReference>
<dbReference type="GO" id="GO:0004338">
    <property type="term" value="F:glucan exo-1,3-beta-glucosidase activity"/>
    <property type="evidence" value="ECO:0007669"/>
    <property type="project" value="UniProtKB-EC"/>
</dbReference>
<dbReference type="PANTHER" id="PTHR31297:SF1">
    <property type="entry name" value="GLUCAN 1,3-BETA-GLUCOSIDASE I_II-RELATED"/>
    <property type="match status" value="1"/>
</dbReference>
<evidence type="ECO:0000256" key="1">
    <source>
        <dbReference type="ARBA" id="ARBA00004613"/>
    </source>
</evidence>
<name>A0A8K0JKN1_9TREE</name>
<dbReference type="GO" id="GO:0009251">
    <property type="term" value="P:glucan catabolic process"/>
    <property type="evidence" value="ECO:0007669"/>
    <property type="project" value="TreeGrafter"/>
</dbReference>
<organism evidence="12 13">
    <name type="scientific">Filobasidium floriforme</name>
    <dbReference type="NCBI Taxonomy" id="5210"/>
    <lineage>
        <taxon>Eukaryota</taxon>
        <taxon>Fungi</taxon>
        <taxon>Dikarya</taxon>
        <taxon>Basidiomycota</taxon>
        <taxon>Agaricomycotina</taxon>
        <taxon>Tremellomycetes</taxon>
        <taxon>Filobasidiales</taxon>
        <taxon>Filobasidiaceae</taxon>
        <taxon>Filobasidium</taxon>
    </lineage>
</organism>
<gene>
    <name evidence="12" type="ORF">FFLO_03724</name>
</gene>
<comment type="similarity">
    <text evidence="2 10">Belongs to the glycosyl hydrolase 5 (cellulase A) family.</text>
</comment>
<keyword evidence="4" id="KW-0732">Signal</keyword>
<dbReference type="InterPro" id="IPR050386">
    <property type="entry name" value="Glycosyl_hydrolase_5"/>
</dbReference>
<evidence type="ECO:0000256" key="3">
    <source>
        <dbReference type="ARBA" id="ARBA00022525"/>
    </source>
</evidence>
<evidence type="ECO:0000256" key="7">
    <source>
        <dbReference type="ARBA" id="ARBA00023316"/>
    </source>
</evidence>
<evidence type="ECO:0000313" key="12">
    <source>
        <dbReference type="EMBL" id="KAG7532256.1"/>
    </source>
</evidence>
<keyword evidence="7" id="KW-0961">Cell wall biogenesis/degradation</keyword>
<comment type="caution">
    <text evidence="12">The sequence shown here is derived from an EMBL/GenBank/DDBJ whole genome shotgun (WGS) entry which is preliminary data.</text>
</comment>
<dbReference type="GO" id="GO:0009986">
    <property type="term" value="C:cell surface"/>
    <property type="evidence" value="ECO:0007669"/>
    <property type="project" value="TreeGrafter"/>
</dbReference>
<evidence type="ECO:0000256" key="6">
    <source>
        <dbReference type="ARBA" id="ARBA00023295"/>
    </source>
</evidence>
<dbReference type="AlphaFoldDB" id="A0A8K0JKN1"/>